<protein>
    <submittedName>
        <fullName evidence="1">Uncharacterized protein</fullName>
    </submittedName>
</protein>
<accession>A0ACB6RSJ3</accession>
<dbReference type="Proteomes" id="UP000799754">
    <property type="component" value="Unassembled WGS sequence"/>
</dbReference>
<keyword evidence="2" id="KW-1185">Reference proteome</keyword>
<evidence type="ECO:0000313" key="1">
    <source>
        <dbReference type="EMBL" id="KAF2623887.1"/>
    </source>
</evidence>
<evidence type="ECO:0000313" key="2">
    <source>
        <dbReference type="Proteomes" id="UP000799754"/>
    </source>
</evidence>
<comment type="caution">
    <text evidence="1">The sequence shown here is derived from an EMBL/GenBank/DDBJ whole genome shotgun (WGS) entry which is preliminary data.</text>
</comment>
<proteinExistence type="predicted"/>
<sequence>MSMRVPNTIRSRALDRLDISSWTSSITVFVHALSCGHFTLLEPQFVKPSPLEARRTVRCLAPLIQHRDSGVDKLTRILLDLSLRRDLGRYPLPIQKHTENRRPIITEPDIIKNVAKGGLAPDDIDYVIYSHVHWDHVGEPRDFQLSTFVVGHGPLTLLAATSPKFRGGHSVFEPDLLPEERSIELSDPSSDSLRNQDSAVAPGTLNFNAPWRPHGSIPQTIDLFNDDNHQIYPDDDACHDRRFLTGEKETDEWTDAEGHVCCIHANREQAEETIGRIRVLEKESIGVIFAHDFEWEDESRNRSKFFGVE</sequence>
<organism evidence="1 2">
    <name type="scientific">Macroventuria anomochaeta</name>
    <dbReference type="NCBI Taxonomy" id="301207"/>
    <lineage>
        <taxon>Eukaryota</taxon>
        <taxon>Fungi</taxon>
        <taxon>Dikarya</taxon>
        <taxon>Ascomycota</taxon>
        <taxon>Pezizomycotina</taxon>
        <taxon>Dothideomycetes</taxon>
        <taxon>Pleosporomycetidae</taxon>
        <taxon>Pleosporales</taxon>
        <taxon>Pleosporineae</taxon>
        <taxon>Didymellaceae</taxon>
        <taxon>Macroventuria</taxon>
    </lineage>
</organism>
<name>A0ACB6RSJ3_9PLEO</name>
<reference evidence="1" key="1">
    <citation type="journal article" date="2020" name="Stud. Mycol.">
        <title>101 Dothideomycetes genomes: a test case for predicting lifestyles and emergence of pathogens.</title>
        <authorList>
            <person name="Haridas S."/>
            <person name="Albert R."/>
            <person name="Binder M."/>
            <person name="Bloem J."/>
            <person name="Labutti K."/>
            <person name="Salamov A."/>
            <person name="Andreopoulos B."/>
            <person name="Baker S."/>
            <person name="Barry K."/>
            <person name="Bills G."/>
            <person name="Bluhm B."/>
            <person name="Cannon C."/>
            <person name="Castanera R."/>
            <person name="Culley D."/>
            <person name="Daum C."/>
            <person name="Ezra D."/>
            <person name="Gonzalez J."/>
            <person name="Henrissat B."/>
            <person name="Kuo A."/>
            <person name="Liang C."/>
            <person name="Lipzen A."/>
            <person name="Lutzoni F."/>
            <person name="Magnuson J."/>
            <person name="Mondo S."/>
            <person name="Nolan M."/>
            <person name="Ohm R."/>
            <person name="Pangilinan J."/>
            <person name="Park H.-J."/>
            <person name="Ramirez L."/>
            <person name="Alfaro M."/>
            <person name="Sun H."/>
            <person name="Tritt A."/>
            <person name="Yoshinaga Y."/>
            <person name="Zwiers L.-H."/>
            <person name="Turgeon B."/>
            <person name="Goodwin S."/>
            <person name="Spatafora J."/>
            <person name="Crous P."/>
            <person name="Grigoriev I."/>
        </authorList>
    </citation>
    <scope>NUCLEOTIDE SEQUENCE</scope>
    <source>
        <strain evidence="1">CBS 525.71</strain>
    </source>
</reference>
<dbReference type="EMBL" id="MU006734">
    <property type="protein sequence ID" value="KAF2623887.1"/>
    <property type="molecule type" value="Genomic_DNA"/>
</dbReference>
<gene>
    <name evidence="1" type="ORF">BU25DRAFT_442352</name>
</gene>